<name>A0A915PY83_9BILA</name>
<evidence type="ECO:0000256" key="1">
    <source>
        <dbReference type="SAM" id="MobiDB-lite"/>
    </source>
</evidence>
<reference evidence="3" key="1">
    <citation type="submission" date="2022-11" db="UniProtKB">
        <authorList>
            <consortium name="WormBaseParasite"/>
        </authorList>
    </citation>
    <scope>IDENTIFICATION</scope>
</reference>
<evidence type="ECO:0000313" key="3">
    <source>
        <dbReference type="WBParaSite" id="sdigi.contig353.g7681.t1"/>
    </source>
</evidence>
<feature type="compositionally biased region" description="Basic and acidic residues" evidence="1">
    <location>
        <begin position="155"/>
        <end position="164"/>
    </location>
</feature>
<evidence type="ECO:0000313" key="2">
    <source>
        <dbReference type="Proteomes" id="UP000887581"/>
    </source>
</evidence>
<sequence length="228" mass="25613">MSTEDTTITLTRSENPSVLKMKDQANLWEDRQLKLSSENTKDINLLPKNYCDEVELRRKELASNEMKCSNSDKNTPIGSLIRRSKEGMHSGPYYGQNNLDPSAENYITDAEINTRGYIDRNGQIHYSIPLLPKEIKSTKLAPKKDSHIVSSKQSDSSDIKSESREGYGNIIGTMGCPVGDGNDRGILDYQVYDSGRVYNLKCPDGRSLVLSFSKKSAGLETNWHKSWP</sequence>
<keyword evidence="2" id="KW-1185">Reference proteome</keyword>
<dbReference type="AlphaFoldDB" id="A0A915PY83"/>
<feature type="region of interest" description="Disordered" evidence="1">
    <location>
        <begin position="141"/>
        <end position="164"/>
    </location>
</feature>
<dbReference type="WBParaSite" id="sdigi.contig353.g7681.t1">
    <property type="protein sequence ID" value="sdigi.contig353.g7681.t1"/>
    <property type="gene ID" value="sdigi.contig353.g7681"/>
</dbReference>
<protein>
    <submittedName>
        <fullName evidence="3">Neprosin activation peptide domain-containing protein</fullName>
    </submittedName>
</protein>
<proteinExistence type="predicted"/>
<organism evidence="2 3">
    <name type="scientific">Setaria digitata</name>
    <dbReference type="NCBI Taxonomy" id="48799"/>
    <lineage>
        <taxon>Eukaryota</taxon>
        <taxon>Metazoa</taxon>
        <taxon>Ecdysozoa</taxon>
        <taxon>Nematoda</taxon>
        <taxon>Chromadorea</taxon>
        <taxon>Rhabditida</taxon>
        <taxon>Spirurina</taxon>
        <taxon>Spiruromorpha</taxon>
        <taxon>Filarioidea</taxon>
        <taxon>Setariidae</taxon>
        <taxon>Setaria</taxon>
    </lineage>
</organism>
<accession>A0A915PY83</accession>
<dbReference type="Proteomes" id="UP000887581">
    <property type="component" value="Unplaced"/>
</dbReference>